<evidence type="ECO:0000256" key="7">
    <source>
        <dbReference type="ARBA" id="ARBA00023242"/>
    </source>
</evidence>
<keyword evidence="7" id="KW-0539">Nucleus</keyword>
<evidence type="ECO:0000256" key="3">
    <source>
        <dbReference type="ARBA" id="ARBA00022763"/>
    </source>
</evidence>
<comment type="subunit">
    <text evidence="9">Component of the 7-subunit TFIIH core complex composed of XPB/ERCC3, XPD/ERCC2, GTF2H1, GTF2H2, GTF2H3, GTF2H4 and GTF2H5, which is active in NER. The core complex associates with the 3-subunit CDK-activating kinase (CAK) module composed of CCNH/cyclin H, CDK7 and MNAT1 to form the 10-subunit holoenzyme (holo-TFIIH) active in transcription. Part of TBP-based Pol II pre-initiation complex (PIC), in which Pol II core assembles with general transcription factors and other specific initiation factors including GTF2E1, GTF2E2, GTF2F1, GTF2F2, TCEA1, ERCC2, ERCC3, GTF2H2, GTF2H3, GTF2H4, GTF2H5, GTF2A1, GTF2A2, GTF2B and TBP; this large multi-subunit PIC complex mediates DNA unwinding and targets Pol II core to the transcription start site where the first phosphodiester bond forms.</text>
</comment>
<evidence type="ECO:0000256" key="10">
    <source>
        <dbReference type="ARBA" id="ARBA00070134"/>
    </source>
</evidence>
<evidence type="ECO:0000256" key="2">
    <source>
        <dbReference type="ARBA" id="ARBA00007470"/>
    </source>
</evidence>
<dbReference type="AlphaFoldDB" id="A0A4W2HZQ6"/>
<dbReference type="FunFam" id="3.30.70.1220:FF:000001">
    <property type="entry name" value="General transcription factor IIH subunit 5"/>
    <property type="match status" value="1"/>
</dbReference>
<dbReference type="InterPro" id="IPR009400">
    <property type="entry name" value="TFIIH_TTDA/Tfb5"/>
</dbReference>
<keyword evidence="16" id="KW-0732">Signal</keyword>
<keyword evidence="4" id="KW-0805">Transcription regulation</keyword>
<protein>
    <recommendedName>
        <fullName evidence="10">General transcription factor IIH subunit 5</fullName>
    </recommendedName>
    <alternativeName>
        <fullName evidence="12">General transcription factor IIH polypeptide 5</fullName>
    </alternativeName>
    <alternativeName>
        <fullName evidence="13">TFB5 ortholog</fullName>
    </alternativeName>
    <alternativeName>
        <fullName evidence="14">TFIIH basal transcription factor complex TTD-A subunit</fullName>
    </alternativeName>
    <alternativeName>
        <fullName evidence="11">TFIIH subunit p8</fullName>
    </alternativeName>
</protein>
<evidence type="ECO:0000256" key="5">
    <source>
        <dbReference type="ARBA" id="ARBA00023163"/>
    </source>
</evidence>
<dbReference type="GO" id="GO:0006294">
    <property type="term" value="P:nucleotide-excision repair, preincision complex assembly"/>
    <property type="evidence" value="ECO:0007669"/>
    <property type="project" value="TreeGrafter"/>
</dbReference>
<dbReference type="Ensembl" id="ENSBIXT00005021973.1">
    <property type="protein sequence ID" value="ENSBIXP00005035583.1"/>
    <property type="gene ID" value="ENSBIXG00005016761.1"/>
</dbReference>
<evidence type="ECO:0000256" key="1">
    <source>
        <dbReference type="ARBA" id="ARBA00004123"/>
    </source>
</evidence>
<feature type="chain" id="PRO_5021373278" description="General transcription factor IIH subunit 5" evidence="16">
    <location>
        <begin position="19"/>
        <end position="293"/>
    </location>
</feature>
<evidence type="ECO:0000256" key="12">
    <source>
        <dbReference type="ARBA" id="ARBA00077682"/>
    </source>
</evidence>
<keyword evidence="5" id="KW-0804">Transcription</keyword>
<dbReference type="Proteomes" id="UP000429181">
    <property type="component" value="Chromosome 9"/>
</dbReference>
<feature type="signal peptide" evidence="16">
    <location>
        <begin position="1"/>
        <end position="18"/>
    </location>
</feature>
<dbReference type="InterPro" id="IPR035935">
    <property type="entry name" value="TFB5-like_sf"/>
</dbReference>
<feature type="region of interest" description="Disordered" evidence="15">
    <location>
        <begin position="48"/>
        <end position="173"/>
    </location>
</feature>
<organism evidence="17 18">
    <name type="scientific">Bos indicus x Bos taurus</name>
    <name type="common">Hybrid cattle</name>
    <dbReference type="NCBI Taxonomy" id="30522"/>
    <lineage>
        <taxon>Eukaryota</taxon>
        <taxon>Metazoa</taxon>
        <taxon>Chordata</taxon>
        <taxon>Craniata</taxon>
        <taxon>Vertebrata</taxon>
        <taxon>Euteleostomi</taxon>
        <taxon>Mammalia</taxon>
        <taxon>Eutheria</taxon>
        <taxon>Laurasiatheria</taxon>
        <taxon>Artiodactyla</taxon>
        <taxon>Ruminantia</taxon>
        <taxon>Pecora</taxon>
        <taxon>Bovidae</taxon>
        <taxon>Bovinae</taxon>
        <taxon>Bos</taxon>
    </lineage>
</organism>
<feature type="compositionally biased region" description="Pro residues" evidence="15">
    <location>
        <begin position="147"/>
        <end position="157"/>
    </location>
</feature>
<feature type="compositionally biased region" description="Basic residues" evidence="15">
    <location>
        <begin position="72"/>
        <end position="91"/>
    </location>
</feature>
<dbReference type="GO" id="GO:0000439">
    <property type="term" value="C:transcription factor TFIIH core complex"/>
    <property type="evidence" value="ECO:0007669"/>
    <property type="project" value="InterPro"/>
</dbReference>
<keyword evidence="6" id="KW-0234">DNA repair</keyword>
<dbReference type="PANTHER" id="PTHR28580:SF1">
    <property type="entry name" value="GENERAL TRANSCRIPTION FACTOR IIH SUBUNIT 5"/>
    <property type="match status" value="1"/>
</dbReference>
<comment type="function">
    <text evidence="8">Component of the general transcription and DNA repair factor IIH (TFIIH) core complex, which is involved in general and transcription-coupled nucleotide excision repair (NER) of damaged DNA and, when complexed to CAK, in RNA transcription by RNA polymerase II. In NER, TFIIH acts by opening DNA around the lesion to allow the excision of the damaged oligonucleotide and its replacement by a new DNA fragment. In transcription, TFIIH has an essential role in transcription initiation. When the pre-initiation complex (PIC) has been established, TFIIH is required for promoter opening and promoter escape. Phosphorylation of the C-terminal tail (CTD) of the largest subunit of RNA polymerase II by the kinase module CAK controls the initiation of transcription. Necessary for the stability of the TFIIH complex and for the presence of normal levels of TFIIH in the cell.</text>
</comment>
<reference evidence="17 18" key="1">
    <citation type="submission" date="2018-11" db="EMBL/GenBank/DDBJ databases">
        <title>Haplotype-resolved cattle genomes.</title>
        <authorList>
            <person name="Low W.Y."/>
            <person name="Tearle R."/>
            <person name="Bickhart D.M."/>
            <person name="Rosen B.D."/>
            <person name="Koren S."/>
            <person name="Rhie A."/>
            <person name="Hiendleder S."/>
            <person name="Phillippy A.M."/>
            <person name="Smith T.P.L."/>
            <person name="Williams J.L."/>
        </authorList>
    </citation>
    <scope>NUCLEOTIDE SEQUENCE [LARGE SCALE GENOMIC DNA]</scope>
</reference>
<evidence type="ECO:0000256" key="13">
    <source>
        <dbReference type="ARBA" id="ARBA00078465"/>
    </source>
</evidence>
<evidence type="ECO:0000256" key="8">
    <source>
        <dbReference type="ARBA" id="ARBA00060174"/>
    </source>
</evidence>
<dbReference type="SUPFAM" id="SSF142897">
    <property type="entry name" value="TFB5-like"/>
    <property type="match status" value="1"/>
</dbReference>
<evidence type="ECO:0000256" key="6">
    <source>
        <dbReference type="ARBA" id="ARBA00023204"/>
    </source>
</evidence>
<comment type="similarity">
    <text evidence="2">Belongs to the TFB5 family.</text>
</comment>
<evidence type="ECO:0000256" key="11">
    <source>
        <dbReference type="ARBA" id="ARBA00077029"/>
    </source>
</evidence>
<dbReference type="GO" id="GO:0005675">
    <property type="term" value="C:transcription factor TFIIH holo complex"/>
    <property type="evidence" value="ECO:0007669"/>
    <property type="project" value="TreeGrafter"/>
</dbReference>
<dbReference type="PANTHER" id="PTHR28580">
    <property type="entry name" value="GENERAL TRANSCRIPTION FACTOR IIH SUBUNIT 5"/>
    <property type="match status" value="1"/>
</dbReference>
<name>A0A4W2HZQ6_BOBOX</name>
<evidence type="ECO:0000256" key="9">
    <source>
        <dbReference type="ARBA" id="ARBA00064576"/>
    </source>
</evidence>
<dbReference type="GO" id="GO:0006367">
    <property type="term" value="P:transcription initiation at RNA polymerase II promoter"/>
    <property type="evidence" value="ECO:0007669"/>
    <property type="project" value="InterPro"/>
</dbReference>
<dbReference type="SMART" id="SM01395">
    <property type="entry name" value="Tbf5"/>
    <property type="match status" value="1"/>
</dbReference>
<dbReference type="Gene3D" id="3.30.70.1220">
    <property type="entry name" value="TFB5-like"/>
    <property type="match status" value="1"/>
</dbReference>
<keyword evidence="3" id="KW-0227">DNA damage</keyword>
<evidence type="ECO:0000256" key="14">
    <source>
        <dbReference type="ARBA" id="ARBA00079380"/>
    </source>
</evidence>
<evidence type="ECO:0000313" key="17">
    <source>
        <dbReference type="Ensembl" id="ENSBIXP00005035583.1"/>
    </source>
</evidence>
<dbReference type="Pfam" id="PF06331">
    <property type="entry name" value="Tfb5"/>
    <property type="match status" value="1"/>
</dbReference>
<dbReference type="GeneTree" id="ENSGT00390000004028"/>
<evidence type="ECO:0000256" key="15">
    <source>
        <dbReference type="SAM" id="MobiDB-lite"/>
    </source>
</evidence>
<feature type="compositionally biased region" description="Low complexity" evidence="15">
    <location>
        <begin position="131"/>
        <end position="141"/>
    </location>
</feature>
<evidence type="ECO:0000256" key="16">
    <source>
        <dbReference type="SAM" id="SignalP"/>
    </source>
</evidence>
<evidence type="ECO:0000313" key="18">
    <source>
        <dbReference type="Proteomes" id="UP000429181"/>
    </source>
</evidence>
<accession>A0A4W2HZQ6</accession>
<reference evidence="17" key="2">
    <citation type="submission" date="2025-08" db="UniProtKB">
        <authorList>
            <consortium name="Ensembl"/>
        </authorList>
    </citation>
    <scope>IDENTIFICATION</scope>
</reference>
<sequence length="293" mass="31400">TADTCFLLIFTILPVADGTGRCSLGLGLELRGGWRPGKQSWVAEAGKQALTSRPAPGQRVSQGPRALPGAPRPRRVAARRTARSARLRRGLHPPPPTSPALPSLPAGARRRLQSPGSSRRSKSAGNPPQPTATSPRPSTSSGRHVTPPSPRPAPQEAPPTSLLLAGAPHPRGRRGRYDVGGACEFGSRCLGAAGSVGGKVGKRNILNNVLVLNLDWPHCCGVRPHYAFIRIDWGDPAMKQFLLYLDESNALGKKFIIQDIDDTHVFVIAELVNVLQERVGELMDQNAFSLTQK</sequence>
<comment type="subcellular location">
    <subcellularLocation>
        <location evidence="1">Nucleus</location>
    </subcellularLocation>
</comment>
<feature type="compositionally biased region" description="Polar residues" evidence="15">
    <location>
        <begin position="114"/>
        <end position="126"/>
    </location>
</feature>
<proteinExistence type="inferred from homology"/>
<evidence type="ECO:0000256" key="4">
    <source>
        <dbReference type="ARBA" id="ARBA00023015"/>
    </source>
</evidence>